<dbReference type="InterPro" id="IPR003644">
    <property type="entry name" value="Calx_beta"/>
</dbReference>
<dbReference type="GO" id="GO:0007156">
    <property type="term" value="P:homophilic cell adhesion via plasma membrane adhesion molecules"/>
    <property type="evidence" value="ECO:0007669"/>
    <property type="project" value="InterPro"/>
</dbReference>
<dbReference type="PANTHER" id="PTHR11878">
    <property type="entry name" value="SODIUM/CALCIUM EXCHANGER"/>
    <property type="match status" value="1"/>
</dbReference>
<dbReference type="InterPro" id="IPR038081">
    <property type="entry name" value="CalX-like_sf"/>
</dbReference>
<organism evidence="7 8">
    <name type="scientific">Pedobacter roseus</name>
    <dbReference type="NCBI Taxonomy" id="336820"/>
    <lineage>
        <taxon>Bacteria</taxon>
        <taxon>Pseudomonadati</taxon>
        <taxon>Bacteroidota</taxon>
        <taxon>Sphingobacteriia</taxon>
        <taxon>Sphingobacteriales</taxon>
        <taxon>Sphingobacteriaceae</taxon>
        <taxon>Pedobacter</taxon>
    </lineage>
</organism>
<dbReference type="Gene3D" id="2.60.40.2030">
    <property type="match status" value="51"/>
</dbReference>
<evidence type="ECO:0000313" key="8">
    <source>
        <dbReference type="Proteomes" id="UP000515806"/>
    </source>
</evidence>
<evidence type="ECO:0000256" key="5">
    <source>
        <dbReference type="SAM" id="MobiDB-lite"/>
    </source>
</evidence>
<dbReference type="GO" id="GO:0016020">
    <property type="term" value="C:membrane"/>
    <property type="evidence" value="ECO:0007669"/>
    <property type="project" value="InterPro"/>
</dbReference>
<feature type="domain" description="Cadherin" evidence="6">
    <location>
        <begin position="6982"/>
        <end position="7068"/>
    </location>
</feature>
<dbReference type="NCBIfam" id="TIGR04131">
    <property type="entry name" value="Bac_Flav_CTERM"/>
    <property type="match status" value="1"/>
</dbReference>
<evidence type="ECO:0000259" key="6">
    <source>
        <dbReference type="PROSITE" id="PS50268"/>
    </source>
</evidence>
<feature type="domain" description="Cadherin" evidence="6">
    <location>
        <begin position="7073"/>
        <end position="7159"/>
    </location>
</feature>
<dbReference type="InterPro" id="IPR002126">
    <property type="entry name" value="Cadherin-like_dom"/>
</dbReference>
<keyword evidence="4" id="KW-0406">Ion transport</keyword>
<dbReference type="KEGG" id="proe:H9L23_07440"/>
<keyword evidence="1" id="KW-0732">Signal</keyword>
<dbReference type="InterPro" id="IPR051171">
    <property type="entry name" value="CaCA"/>
</dbReference>
<dbReference type="Pfam" id="PF17963">
    <property type="entry name" value="Big_9"/>
    <property type="match status" value="9"/>
</dbReference>
<dbReference type="InterPro" id="IPR013783">
    <property type="entry name" value="Ig-like_fold"/>
</dbReference>
<accession>A0A7G9QKN5</accession>
<dbReference type="Gene3D" id="2.60.40.10">
    <property type="entry name" value="Immunoglobulins"/>
    <property type="match status" value="1"/>
</dbReference>
<dbReference type="InterPro" id="IPR010221">
    <property type="entry name" value="VCBS_dom"/>
</dbReference>
<evidence type="ECO:0000256" key="3">
    <source>
        <dbReference type="ARBA" id="ARBA00022837"/>
    </source>
</evidence>
<keyword evidence="8" id="KW-1185">Reference proteome</keyword>
<keyword evidence="3" id="KW-0106">Calcium</keyword>
<dbReference type="RefSeq" id="WP_187594366.1">
    <property type="nucleotide sequence ID" value="NZ_CP060723.1"/>
</dbReference>
<dbReference type="NCBIfam" id="NF012211">
    <property type="entry name" value="tand_rpt_95"/>
    <property type="match status" value="9"/>
</dbReference>
<feature type="compositionally biased region" description="Low complexity" evidence="5">
    <location>
        <begin position="873"/>
        <end position="886"/>
    </location>
</feature>
<feature type="domain" description="Cadherin" evidence="6">
    <location>
        <begin position="6698"/>
        <end position="6795"/>
    </location>
</feature>
<dbReference type="EMBL" id="CP060723">
    <property type="protein sequence ID" value="QNN43910.1"/>
    <property type="molecule type" value="Genomic_DNA"/>
</dbReference>
<dbReference type="Pfam" id="PF03160">
    <property type="entry name" value="Calx-beta"/>
    <property type="match status" value="35"/>
</dbReference>
<dbReference type="Gene3D" id="2.60.40.3440">
    <property type="match status" value="8"/>
</dbReference>
<dbReference type="Pfam" id="PF13585">
    <property type="entry name" value="CHU_C"/>
    <property type="match status" value="1"/>
</dbReference>
<dbReference type="GO" id="GO:0005509">
    <property type="term" value="F:calcium ion binding"/>
    <property type="evidence" value="ECO:0007669"/>
    <property type="project" value="InterPro"/>
</dbReference>
<sequence length="7954" mass="794215">MVTTAGAGTYNVPAGVTSIVVEVWGAGGKGGTPAAASGSGGGGAGGYSMSIVTVTSGASISYNVGAGGTSVTTSGGQTWFGGTTATASSVLANGGTGVTNATAGGAGGSITGAKGAYLFAGGAGGTGTTTTSGGGGASASSAGDGAAGGVPTGGVALFGGGNGGAGRTNNGNGSAGVIPGGGGGGAVGTVGLGGDGANGKISIRPYVNNGSGSRDLYPNGITGNRAFLLSKSGTFGSATDNSWPFITKGTHYVYAKNGEVISTGSSAQGYGSGQIVITRPNGTQASSTLNSAVGRIYNRAQELAGISSGYEPFNLTATVDGIYRVDFIAPATNGGTTGAVDVLANASWTQSQDGTNAAFIASWDVSVLSSGVIKPGRAYANILNLLLFPATANGSSNNFVSTKGYQGINYVLTKDGRAYRVNNNGNNGVGFTFFANNKGFLRSDGNSSFKSLNSSTAATVAAAVQDPRIQDSGTDVTHKIFYSAPASDLPQDAAANVALNDVSGATTGSVTTTWLKNTPVNPSITGTQLVGKEGTPNKAGQKGGTISFTASTAGSYRITIPVSSGTNRVITGSAVQGLNNVDWDGKDGAGNVLAAGTTVSSITVTLFSAEVHFPFIDMEINPKGIIIELTDNNTTYNINSASTNETIYSSKVYWDDSAIDNAGVSTESSIPVTNLTGLSSTATPTNTVNGHKWGTYLASGNGSGTSNAGTGSTSFGDTKSLDTWAYIPSADAVQPVSVNVAVADLAVTTLSTASTVVNAGNQITYTVVVENKNSPNANPALNSVSAVTGAPFAFNFPAGLTGITVAKVVNAGTITESSATTGTTSYNSKLDMTSGSKVTYTITGTVGTALAGTTIPVKATILRPADTTDPDATDPATTTTPTNPDTECANNGVGGTCNNILNNSAVSVNNYASIVATTPNAAEGSATPGVFTVSIQNVNANPVTVNYTISGSATNTTDYATISGSVVIPAGSTSATINISPVDDVISEGTENVILTLTSANNGVLITPVTADATATVNIADNDPSSLAINNVSVAENVSGGNMVFTVTLTGAIQNQVTVNYATANGTAIAGSDYTNTTGTLTFPANSPTGTTRTITVPILNDAISESTEAFTVVLSGISTGPTTIATSTGTGTITDDDASSLAINNVSVAENVSGGNMVFTVTLTGAIQDQVTVNYATANGTAIAGSDYTNTTGTLTFPANSPTGTTRTITVPILNDAISESTEAFTVVLSGISTGPTTIATSTGTGTITDDDASSLAINNVSVAENVSGGNMVFTVTLTGAIQDQVTVNYATANGTAIAGSDYTNTTGTLTFPANSPTGTTRTITVPILNDAISESTEAFTVLLSGISTGPTTIATSTGTGTITDDDASSLAINNVSVAENVSGGNMVFTVTLTGAIQNQVTVNYATANGTAIAGSDYTNTTGTLTFPANSPTGTTRTITVPILNDAISESTEAFTVVLSGISTGPTTIATSTGTGTITDDDASSLAINNVSVAENVSGGNMVFTVTLTGAIQDQVTVNYATANGTAIAGSDYTNTTGTLTFPANSPTGTIRTITVPILNDAISESTEAFTVVLSGISTGPTTIATSTGTGTITDDDASSLAINNVSVAENVSGGNMVFTVTLTGAIQDQVTVNYATANGTAIAGSDYTNTTGTLTFPANSPTGTTRTITIPILNDAISESTEAFTVVLSGISTGPTTIATSTGTGTITDDDASSLAINNVSVAENVSGGNMVFTVTLTGAIQDQVTVNYATANGTAIAGSDYTNTTGTLTFPANSPTGTTRTITVPILNDAISEPTEAFTVLLSGISTGPTTIATSTGTGTITDDDASSLAINNVSVAENVSGGNMVFTVTLTGAIQDQVTVNYATANGTAIAGSDYTNTTGTLTFPANSPTGTTRTITVPILNDAISEPTEAFTVVLSGISTGPTTIATSTGTGTINDDDASSLAINNVSVAENVSGGNMVFTVTLTGAIQDQVTVNYATANGTAIAGSDYTNTTGTLTFPANSPTGTTRTITVPILNDAISESTEAFTVVLSGISTGPTTIATSTGTGTITDDDASSLAINNVSVAENVSGGNMVFTVTLTGAIQDQVTVNYATANGTAIAGSDYTNTTGTLSFPANSPTGTTRTITVPILNDAISESTEAFTVLLSGISTGPTTIATSTGTGTITDDDASSLAINNVSVAENVSGGNMVFTVTLTGAIQDQVTVNYATANGTAIAGSDYTNTTGTLTFPANSPTGTTRTITVPILNDAISESTEAFTVVLSGISTGPTTIATSTGTGTITDDDASIASITSGVNGNENGPVNGTFTVTLSNASSTDTQITYTLGGTATEGSDYSTISTKTITIPAGQTTGTITIPILADNIVEGNETVIANLVSSNSPLVTITTAPADKTATINIIDKNTATVSISATPTSYDEAAGNATFTVTLSTAVQNGFTVDYTTVDGTAKAGSDYTAKNGTLTFPAGSAAGSILTFTVPVINDNVVEPTETFSATLSNVTGGLGSVTIGTGTATATITDNDTSIATITAGTAGNENGPVNGTFTVTLSNPSSTDTQITYTLAGTATEGSDYSTIVTKTITIPAGQTTGTITIPVLADNVVEGTETVIASLVSSNSPLVTITTAPADKTATINILDNNTATVSISATATSVNEGAGTATFTVTLSTAVQNAFSVNYATTNGTATAGQDYTATSGTLNFPANSPAGSTLTFTVPVIDDNTVEPSETFNGTLTGTNSALVTIGTGSAPVTIIDNDASVASIAPGINGNETGPVKGTFIVTLSKPASTDTQLTYTLGGTATEGSDYTTIVTKTITIPAGQTTGTITIDVLPDALTESTETVIATLGTSNNAVTVNTTPASINIIDANTSSVSISTTPTVNEAAGTATFTVTLNNAVQNAFSVNYNTADGTATAGSDYTTTSGTLNFPANSPAGTVLTFTVPIINDNIAETNETFTATLSGITGNIVVISNATATATIVDNDAATVSIAAGTPGKENGPVNGTFTVTLSNPSSTDTQVTYTLGGTATEGSDYSTIVTKTITIPAGQTTGTITIPVLTDNIVEGTETVVATLVSTNSPLVTVTPTPANKTATINITDNTTATVTVAATTNGAEPNTQGLFTFTLSNVSATDTQITYAVTGTAISGTDYTSIGTTVTIPAGQTIATVPVLVQDDTFAEPTETVILTMTAATNNPAIIAATAPATVNITDNDNATVAVNSISVVENAGNATFTVTLTGNVQDAFTVNYSTTNGTALAGSDYTATTGSVTFPAGSVSGATQTFNIPVINDNIAELAETFTVKLNSVSAGSVVTIPAGGATGTATITDDDAASVAINSVSALESAGNMSFTVTLTGNIQDALSINYATSDNSAVAGSDYTAKTGVVTFPAGSVSGATQTILIPITDDNVSEGTESFKVTLSNATAPVTITQAEGIGTIIDNDPATVSISATPTSVNEAAGTATFTVTLSNAVQAGFSVNYATSNGTATAGSDYTATSGTLNFPAGAAAGATLTFTVPIINDNVVEPGETFNATISNVSGTLVGIATNTATVTIIDNDTSVATITPGTPGNENGPVNGTFTVTLSNPSATDTQITYTLGGTATEGSDYSSIVTKTITIPAGQTTATVTIPVLTDNVVEGTETVVATLSNTNNPAVTVSNTPATINITDNTTATVTVAGTADGAEPNTPGKFTFTLSNVSTTDTQITYAVSGTATSGADYTSIGTTVTIPAGQTTATVSVPVLDDNIAEGTETVILTMTAATSNTSVTASTAPASINITDNDTAVATITAGTPGNENGPVNGTFTVTLSNPSSQPTTITYTLGGTATEGSDYSTIVTKTITIPAGQTTGTITIPVLTDAIVEGTETVTATLATSGNPLVTVSNTPASINILDNNMATVSISATPTSVNEAAGTATFTVTLSAAVQNAFTVDYATANGTATAGAGLDYTATNGTLTFPAGSAAGATLTFTVPINNDNLVESNETFSATISNVSTNLVTVATATATVTITDNDTSVATITPGINGNETGPVNGTFTVTLSNPSATDTQINYTLGGTATEGSDYSAIVTKTITIPAGQTTGTITIPVLTDAITESPETVIATLGTSSNPSITTSTTPATINILDANTASVSISTTPTVDEGAGTATFTVTLNNAVQDAFSVNYTTANGTATAGSDYTATNGTLNFPANAAAGATLTFTVPIIDDNLAEPSETFTATLSGITGGVVIISNATATATIVDNDAVVATITAGTPGNENGPVNGTFTVTLSKPSSTDTQITYTLGGTATEGSDYSPIVTKTITIPAGQTTATITIPVLTDNLVEGTETVMATLTASGSSLVTVGNTPASINILDNTTATISVAATTDGAEPTTPGLFTFTLSNVSTTDTQITYTVGGTATSGLDYTSIGTTVTIPAGQTTATVSVPVLNDNIAEGTETVILTMTAATNNPSITAGTTPATVNITDNDTSVATITAGTPGNENGPANGTFTVTLSNPSSQPTTLTYTLTGTATEGSDYSTIVTKTITIPAGQTIGTITIPVLTDNLVEGTETVIATLTNSNNPLVNISNIPATINIDDNTTATVTVAATTNGAEPATPGLFTFTLSNASTTPTQITYTVSGTATSGVDYTSIGTTVTIPAGQTTATVSAPVIDDNIAEVTETVILTMTAATSNPSITANTTPATVNITDNDTSVATIAAGTNGNENGPANGTFVVTLSNPSSQPTTITYTVGGTATEGSDYSTIVTKTITIPAGQTTATITIPVLTDNLVEGTETVVVTLGTANNPLVSVSNTPASINIIDNSTATVTVAATANGAEPSTPGQFTFTLSNVSTTDTQITYSVNGTATSGLDYTSIGITVTIPAGQTTTTVSVPVLNDNLVEGTETVVLTMAAATSNPSITAGTTPATVNITDNDTAIATITPGINGNENGPVNGTFTVTLSNPSSTDTQITYTVGGTATEGSDYSPIVKTITIPAGQTTGTITIPVLADAIVEGTETVTVTLGSTNNPLINVNNTPAGINILDNSSATVSISTTPVINENAGTATFTVTLSAAVQNAFSVDYKATDGTATAGLDYTNATGTLTFPANSPAGATLTFTVPINDDNIVEPSETFSATLSNVSTPLVGIATSTATVTITDNDTAVASITPGTNGNETGPVNGTFIVTLSNPSATDTQLTYTLGGTATEGSDYTAIVTKTITIPAGQTTGMITIPVIADAVAESIETVIATLGTSNNPAVTVSSTPASINILDANTANVSISINAASVPESVGTVTLSVTLNVAVQNSFTVDYTTANGTALAGLDYTATSGTLTFPANSPAGTVLNVVIPIIDDNLIENSESFTVGLSNVQGADVAIGASPATVIIADNDSAIASITAGTNANENGLINGVFNVKLTNPSSTPTTLTFTLTGTATESADYSAVTKTIIIPAGATTGTITIPVMADGVAEGTETVIATLTASSNPAITVNNTPATINILDADVATVSISTTPVINENAGTATFTVTLSNDVQNSFSVNYATINGTAIAGLDYTATSGTLTFPANAAAGATLTFTVPINDDNLVEPSETFSAALSGITGNVVTIGTSPSTVTITDNDTSVASITAGTNGNENGPVNGTYMVSLSNPSSTDTQITFTVGGTATEGSDYTTITKTITLPAGQTTGTIVIPVISDNVVEGNETVVVTLTGTNNPAVTVNNIPATINIIDNNSVTASISVIQTNVNEAAGTATFTVTLSGSVQDAFSVDYTTADGTAKAGLDYVATSGKLNFPAGSAAGASLTFTVPIIDDNIVEGDETFNGIISNVTGGLVTIADGTATVTITDNDSSVATITAGTNGSENGPVNGTFTVTLSNPAATDTQLTYTLAGTATEGGDYSNIVTKTITIPAGQTTGTITIPVLTDVIVEGTETVIAKLVTSGNPLVTVSNTPATINIADNTEAIVTVAATADGAEPSTPGQFTFTLSHVSTTDTQITYTVNGTATSGTDYTPIGNTVTIPAGQTTATVSVPVLNDNVVEGTETVILTMNAATNNGSIIASTTPATVNITDSGSSIASITAGTNGNENGPVNGTFTVTLNNPSATDTQITYALSGTATEGSDYSTIVTKTITIPAGQTTVTITIPVLADAVVEGTETVIATLVASSNPQITTSNVPATINIADNNAATVSISTPPTVNEGAGTATFTVTLSAAVQNAFTVAYSTSDGTATAGLDYTATSGTLTFPAGAAAGAILMFTVPVTDDNIVEANETFNGVITSVSGNLVTIGTGTASTTIIDNDSSVVTITAGVDGNENGPANGTFIVTLGKPSATDTQITYTLGGTATEGSDYSTIVTKTVIIPAGQTTATITIPVLSDAILEGTETVIATLTASGNPAVTVSNVPATINIADNNAASVSISTATTVNEGAGTATFTVTLSAAVQNAFTVDYTTTNGTAIAGLDYTTTSGTLTFPAGSAAGATLTFTVPVIDDNLVEANETFNAIISNISDNLITIATNTATTIIVDNDVTVATITPGISGNESGPINGTFTVTLGNPSATDTQITYTLGGTATEGSDYSAIVTKTITIPAGQTTATITIPVLSDALVEGPETVIATLSSSANPAVTVSNVPATINIIDGTTATVTVTATADGAEPSTPGQFTFTLSHPSTTDTQVSYTVIGTATSGADYTSIGTTITIPAGQTSVTLPVPVLDDNISEGNETVILTLNATTNNALITANTAPATVNIIDNRPPVATAPAITTNEDIPVNGSITANDPDGNPLTFTVTTPPAHGTVTLNPNGTYTYTPAPNYNGTDTFTVTVSDGKGGTVTVTIPVTINPVNDAPVATAPAITTNKNTPVNGTITASDVDGDALTFTVSTAPAHGTVVVNPDGTYTYTPANNYSGPDVFTVTVSDGKGGTTTVTINVTVNPTNVAPVASAPAITTNKNTPVNGTITATDADGDPLTFTVSTAPAHGTVVVNPDGTYTYTPANNYSGPDVFTVTVSDGKGGTTTVTINVTVNPTNVAPVASAPAITTNKNTPVNGTITATDADGDPLTFTVSTAPAHGTVVVNPDGTYTYTPANNYSGTDVFTVTVSDGKGGTTTVTINVTVNPTNVAPVVTAPAITTNKNTPVNGTITATDADGDPLTFTVSTAPAHGTVVVNPDGTYTYTPANNYSGSDVFTVTVSDGKGGTTTVTINVTVNPTNVAPVVTAPAITTNKNTPVNGTITATDADGDPLTFTVSTAPAHGTVMVNPDGTYTYTPANNYSGPDVFTVTVSDGKGGTTTVTINVTVNPTNVAPVATAPAISTNEDIPVNGKITATDADGDPLTFTVSTPPLHGTVVVNPDGSYTYTPAPNYNGTDTFTVTVSDGKGGTVTITISVTINPVNDAPVATAPAITTPQNTAVNGTITASDVDGDALTFTVTTAPAHGTVVVNPDGTYTYTPTAGYVGNDTFTITVSDGKGGTTTVTIPVNITLVAAPAMSLTKVATNTVSKVGDVINYNIVVTNSGNVTLTNIAVTDAGADVGSITPAGITSLLPGASVTVTAKHTVTLTEVNNGSFTNQAAATAQTPNGGTISKQSDDPNTPAIGDATVTVIAPASTITLVKTGTLSADGNSITYNFSVKNTGNVTLHIITLVDAKLGLNRVIPGTLAPGATVTDSYVYQLTQADKDAGSVTNSANITGQTPANVSVSDISGTAENNNTPTVTLIPNAGSIALVKTAVFNGNKVTYTFTIKNTGTITLNTITLTDAKLGLNNKVITVAGGLAPGATVTDVEVYTLIQADKDLGTVTNTATVNAKTMGGVNVTDVSGTAETNNTPTVTTFPKSPIAVDDKGQTVANAPVVINVLANDDPGNSTFDKLTVEIVSQPKHGTVKVNADGTVTYTPDPGYVGDDVFTYRVKDAYGYYTNVAAVTLTANFTGITIPNLFTPNGDGINDTFEIIGLNQYQANELQIINRWGNEVFHAKGYQNNWTGEGLNEGTYYYLLRVKKANSDEFEVYKGYITLIRAFKK</sequence>
<dbReference type="SUPFAM" id="SSF141072">
    <property type="entry name" value="CalX-like"/>
    <property type="match status" value="51"/>
</dbReference>
<keyword evidence="4" id="KW-0813">Transport</keyword>
<evidence type="ECO:0000256" key="1">
    <source>
        <dbReference type="ARBA" id="ARBA00022729"/>
    </source>
</evidence>
<protein>
    <submittedName>
        <fullName evidence="7">Tandem-95 repeat protein</fullName>
    </submittedName>
</protein>
<name>A0A7G9QKN5_9SPHI</name>
<dbReference type="PANTHER" id="PTHR11878:SF65">
    <property type="entry name" value="NA_CA-EXCHANGE PROTEIN, ISOFORM G"/>
    <property type="match status" value="1"/>
</dbReference>
<dbReference type="InterPro" id="IPR015919">
    <property type="entry name" value="Cadherin-like_sf"/>
</dbReference>
<reference evidence="7 8" key="1">
    <citation type="submission" date="2020-08" db="EMBL/GenBank/DDBJ databases">
        <title>Genome sequence of Pedobacter roseus KACC 11594T.</title>
        <authorList>
            <person name="Hyun D.-W."/>
            <person name="Bae J.-W."/>
        </authorList>
    </citation>
    <scope>NUCLEOTIDE SEQUENCE [LARGE SCALE GENOMIC DNA]</scope>
    <source>
        <strain evidence="7 8">KACC 11594</strain>
    </source>
</reference>
<feature type="region of interest" description="Disordered" evidence="5">
    <location>
        <begin position="864"/>
        <end position="886"/>
    </location>
</feature>
<gene>
    <name evidence="7" type="ORF">H9L23_07440</name>
</gene>
<dbReference type="SUPFAM" id="SSF49313">
    <property type="entry name" value="Cadherin-like"/>
    <property type="match status" value="1"/>
</dbReference>
<evidence type="ECO:0000256" key="2">
    <source>
        <dbReference type="ARBA" id="ARBA00022737"/>
    </source>
</evidence>
<keyword evidence="2" id="KW-0677">Repeat</keyword>
<dbReference type="Proteomes" id="UP000515806">
    <property type="component" value="Chromosome"/>
</dbReference>
<evidence type="ECO:0000256" key="4">
    <source>
        <dbReference type="ARBA" id="ARBA00023065"/>
    </source>
</evidence>
<feature type="domain" description="Cadherin" evidence="6">
    <location>
        <begin position="7244"/>
        <end position="7341"/>
    </location>
</feature>
<evidence type="ECO:0000313" key="7">
    <source>
        <dbReference type="EMBL" id="QNN43910.1"/>
    </source>
</evidence>
<dbReference type="NCBIfam" id="TIGR01965">
    <property type="entry name" value="VCBS_repeat"/>
    <property type="match status" value="8"/>
</dbReference>
<dbReference type="InterPro" id="IPR026341">
    <property type="entry name" value="T9SS_type_B"/>
</dbReference>
<dbReference type="GO" id="GO:0007154">
    <property type="term" value="P:cell communication"/>
    <property type="evidence" value="ECO:0007669"/>
    <property type="project" value="InterPro"/>
</dbReference>
<dbReference type="PROSITE" id="PS50268">
    <property type="entry name" value="CADHERIN_2"/>
    <property type="match status" value="4"/>
</dbReference>
<dbReference type="SMART" id="SM00237">
    <property type="entry name" value="Calx_beta"/>
    <property type="match status" value="51"/>
</dbReference>
<dbReference type="GO" id="GO:0030001">
    <property type="term" value="P:metal ion transport"/>
    <property type="evidence" value="ECO:0007669"/>
    <property type="project" value="TreeGrafter"/>
</dbReference>
<proteinExistence type="predicted"/>